<feature type="chain" id="PRO_5025594783" description="Bifunctional inhibitor/plant lipid transfer protein/seed storage helical domain-containing protein" evidence="1">
    <location>
        <begin position="19"/>
        <end position="104"/>
    </location>
</feature>
<sequence length="104" mass="11432">MFMLSLLVTRSSSSQVNAPCTPMQVSEDYDYCDDSLLLGPPWVPPLKVCCDSIRMNKMKCICQGVTKRVLQYYDANKLLKLSQACGNLLAPGSYCGVYKVPGGN</sequence>
<dbReference type="SUPFAM" id="SSF47699">
    <property type="entry name" value="Bifunctional inhibitor/lipid-transfer protein/seed storage 2S albumin"/>
    <property type="match status" value="1"/>
</dbReference>
<feature type="signal peptide" evidence="1">
    <location>
        <begin position="1"/>
        <end position="18"/>
    </location>
</feature>
<dbReference type="Proteomes" id="UP000467841">
    <property type="component" value="Unassembled WGS sequence"/>
</dbReference>
<evidence type="ECO:0000259" key="2">
    <source>
        <dbReference type="Pfam" id="PF14368"/>
    </source>
</evidence>
<keyword evidence="4" id="KW-1185">Reference proteome</keyword>
<dbReference type="InterPro" id="IPR016140">
    <property type="entry name" value="Bifunc_inhib/LTP/seed_store"/>
</dbReference>
<evidence type="ECO:0000256" key="1">
    <source>
        <dbReference type="SAM" id="SignalP"/>
    </source>
</evidence>
<evidence type="ECO:0000313" key="4">
    <source>
        <dbReference type="Proteomes" id="UP000467841"/>
    </source>
</evidence>
<dbReference type="PANTHER" id="PTHR33286:SF41">
    <property type="entry name" value="PROTEASE INHIBITOR_SEED STORAGE_LIPID TRANSFER FAMILY PROTEIN"/>
    <property type="match status" value="1"/>
</dbReference>
<comment type="caution">
    <text evidence="3">The sequence shown here is derived from an EMBL/GenBank/DDBJ whole genome shotgun (WGS) entry which is preliminary data.</text>
</comment>
<gene>
    <name evidence="3" type="ORF">MERR_LOCUS193</name>
</gene>
<evidence type="ECO:0000313" key="3">
    <source>
        <dbReference type="EMBL" id="CAA7012959.1"/>
    </source>
</evidence>
<reference evidence="3" key="1">
    <citation type="submission" date="2020-01" db="EMBL/GenBank/DDBJ databases">
        <authorList>
            <person name="Mishra B."/>
        </authorList>
    </citation>
    <scope>NUCLEOTIDE SEQUENCE [LARGE SCALE GENOMIC DNA]</scope>
</reference>
<dbReference type="OrthoDB" id="1055295at2759"/>
<feature type="domain" description="Bifunctional inhibitor/plant lipid transfer protein/seed storage helical" evidence="2">
    <location>
        <begin position="11"/>
        <end position="95"/>
    </location>
</feature>
<dbReference type="Gene3D" id="1.10.110.10">
    <property type="entry name" value="Plant lipid-transfer and hydrophobic proteins"/>
    <property type="match status" value="1"/>
</dbReference>
<name>A0A6D2HB08_9BRAS</name>
<dbReference type="Pfam" id="PF14368">
    <property type="entry name" value="LTP_2"/>
    <property type="match status" value="1"/>
</dbReference>
<dbReference type="EMBL" id="CACVBM020000011">
    <property type="protein sequence ID" value="CAA7012959.1"/>
    <property type="molecule type" value="Genomic_DNA"/>
</dbReference>
<dbReference type="InterPro" id="IPR036312">
    <property type="entry name" value="Bifun_inhib/LTP/seed_sf"/>
</dbReference>
<keyword evidence="1" id="KW-0732">Signal</keyword>
<protein>
    <recommendedName>
        <fullName evidence="2">Bifunctional inhibitor/plant lipid transfer protein/seed storage helical domain-containing protein</fullName>
    </recommendedName>
</protein>
<accession>A0A6D2HB08</accession>
<organism evidence="3 4">
    <name type="scientific">Microthlaspi erraticum</name>
    <dbReference type="NCBI Taxonomy" id="1685480"/>
    <lineage>
        <taxon>Eukaryota</taxon>
        <taxon>Viridiplantae</taxon>
        <taxon>Streptophyta</taxon>
        <taxon>Embryophyta</taxon>
        <taxon>Tracheophyta</taxon>
        <taxon>Spermatophyta</taxon>
        <taxon>Magnoliopsida</taxon>
        <taxon>eudicotyledons</taxon>
        <taxon>Gunneridae</taxon>
        <taxon>Pentapetalae</taxon>
        <taxon>rosids</taxon>
        <taxon>malvids</taxon>
        <taxon>Brassicales</taxon>
        <taxon>Brassicaceae</taxon>
        <taxon>Coluteocarpeae</taxon>
        <taxon>Microthlaspi</taxon>
    </lineage>
</organism>
<dbReference type="AlphaFoldDB" id="A0A6D2HB08"/>
<proteinExistence type="predicted"/>
<dbReference type="PANTHER" id="PTHR33286">
    <property type="entry name" value="BIFUNCTIONAL INHIBITOR/LIPID-TRANSFER PROTEIN/SEED STORAGE 2S ALBUMIN SUPERFAMILY PROTEIN"/>
    <property type="match status" value="1"/>
</dbReference>